<name>A0A356LCR8_9BURK</name>
<dbReference type="InterPro" id="IPR043594">
    <property type="entry name" value="HMGL"/>
</dbReference>
<keyword evidence="3 5" id="KW-0456">Lyase</keyword>
<evidence type="ECO:0000259" key="4">
    <source>
        <dbReference type="PROSITE" id="PS50991"/>
    </source>
</evidence>
<evidence type="ECO:0000256" key="3">
    <source>
        <dbReference type="ARBA" id="ARBA00023239"/>
    </source>
</evidence>
<accession>A0A356LCR8</accession>
<dbReference type="Pfam" id="PF00682">
    <property type="entry name" value="HMGL-like"/>
    <property type="match status" value="1"/>
</dbReference>
<gene>
    <name evidence="5" type="ORF">DD666_05205</name>
</gene>
<dbReference type="PANTHER" id="PTHR42738">
    <property type="entry name" value="HYDROXYMETHYLGLUTARYL-COA LYASE"/>
    <property type="match status" value="1"/>
</dbReference>
<dbReference type="GO" id="GO:0006552">
    <property type="term" value="P:L-leucine catabolic process"/>
    <property type="evidence" value="ECO:0007669"/>
    <property type="project" value="TreeGrafter"/>
</dbReference>
<comment type="caution">
    <text evidence="5">The sequence shown here is derived from an EMBL/GenBank/DDBJ whole genome shotgun (WGS) entry which is preliminary data.</text>
</comment>
<evidence type="ECO:0000256" key="2">
    <source>
        <dbReference type="ARBA" id="ARBA00022723"/>
    </source>
</evidence>
<organism evidence="5 6">
    <name type="scientific">Advenella kashmirensis</name>
    <dbReference type="NCBI Taxonomy" id="310575"/>
    <lineage>
        <taxon>Bacteria</taxon>
        <taxon>Pseudomonadati</taxon>
        <taxon>Pseudomonadota</taxon>
        <taxon>Betaproteobacteria</taxon>
        <taxon>Burkholderiales</taxon>
        <taxon>Alcaligenaceae</taxon>
    </lineage>
</organism>
<evidence type="ECO:0000313" key="6">
    <source>
        <dbReference type="Proteomes" id="UP000264036"/>
    </source>
</evidence>
<dbReference type="PANTHER" id="PTHR42738:SF7">
    <property type="entry name" value="HYDROXYMETHYLGLUTARYL-COA LYASE"/>
    <property type="match status" value="1"/>
</dbReference>
<dbReference type="PROSITE" id="PS50991">
    <property type="entry name" value="PYR_CT"/>
    <property type="match status" value="1"/>
</dbReference>
<dbReference type="InterPro" id="IPR000891">
    <property type="entry name" value="PYR_CT"/>
</dbReference>
<comment type="similarity">
    <text evidence="1">Belongs to the HMG-CoA lyase family.</text>
</comment>
<dbReference type="GO" id="GO:0046951">
    <property type="term" value="P:ketone body biosynthetic process"/>
    <property type="evidence" value="ECO:0007669"/>
    <property type="project" value="TreeGrafter"/>
</dbReference>
<proteinExistence type="inferred from homology"/>
<dbReference type="InterPro" id="IPR013785">
    <property type="entry name" value="Aldolase_TIM"/>
</dbReference>
<evidence type="ECO:0000313" key="5">
    <source>
        <dbReference type="EMBL" id="HBP28796.1"/>
    </source>
</evidence>
<dbReference type="EMBL" id="DOEK01000008">
    <property type="protein sequence ID" value="HBP28796.1"/>
    <property type="molecule type" value="Genomic_DNA"/>
</dbReference>
<dbReference type="SUPFAM" id="SSF51569">
    <property type="entry name" value="Aldolase"/>
    <property type="match status" value="1"/>
</dbReference>
<dbReference type="GO" id="GO:0046872">
    <property type="term" value="F:metal ion binding"/>
    <property type="evidence" value="ECO:0007669"/>
    <property type="project" value="UniProtKB-KW"/>
</dbReference>
<dbReference type="AlphaFoldDB" id="A0A356LCR8"/>
<dbReference type="Gene3D" id="3.20.20.70">
    <property type="entry name" value="Aldolase class I"/>
    <property type="match status" value="1"/>
</dbReference>
<dbReference type="NCBIfam" id="NF004283">
    <property type="entry name" value="PRK05692.1"/>
    <property type="match status" value="1"/>
</dbReference>
<reference evidence="5 6" key="1">
    <citation type="journal article" date="2018" name="Nat. Biotechnol.">
        <title>A standardized bacterial taxonomy based on genome phylogeny substantially revises the tree of life.</title>
        <authorList>
            <person name="Parks D.H."/>
            <person name="Chuvochina M."/>
            <person name="Waite D.W."/>
            <person name="Rinke C."/>
            <person name="Skarshewski A."/>
            <person name="Chaumeil P.A."/>
            <person name="Hugenholtz P."/>
        </authorList>
    </citation>
    <scope>NUCLEOTIDE SEQUENCE [LARGE SCALE GENOMIC DNA]</scope>
    <source>
        <strain evidence="5">UBA10707</strain>
    </source>
</reference>
<dbReference type="Proteomes" id="UP000264036">
    <property type="component" value="Unassembled WGS sequence"/>
</dbReference>
<protein>
    <submittedName>
        <fullName evidence="5">Hydroxymethylglutaryl-CoA lyase</fullName>
    </submittedName>
</protein>
<sequence length="314" mass="33727">MSDIVICECFARDGLQHEPVMLPLATKIALIDRFTDMGLTRIEATSYSNPKVIPQFADASEVLSDIQRRPGVFYKATCANVRAVERALIDSGKGIGANEISLLVSATDSHSLKNLKRTRADQWKNIADMVAAASGQYRLVGTISMAFGCPFEGQVSELEVLRDVEKFSNAGVQLVALGDTTGMAVPAATQRLFAAVIREFPQVVPVAHFHDSRGTGMVNYLAAYESGVRYFDCSMGGVGGHPSKVKYGGGFTGNVCTEDWINLLESMGVDTGVDLQRMLDASAYCESVLGRALHSKVALSGLNPLLALNEKPAT</sequence>
<dbReference type="GO" id="GO:0004419">
    <property type="term" value="F:hydroxymethylglutaryl-CoA lyase activity"/>
    <property type="evidence" value="ECO:0007669"/>
    <property type="project" value="TreeGrafter"/>
</dbReference>
<dbReference type="CDD" id="cd07938">
    <property type="entry name" value="DRE_TIM_HMGL"/>
    <property type="match status" value="1"/>
</dbReference>
<keyword evidence="2" id="KW-0479">Metal-binding</keyword>
<feature type="domain" description="Pyruvate carboxyltransferase" evidence="4">
    <location>
        <begin position="4"/>
        <end position="279"/>
    </location>
</feature>
<evidence type="ECO:0000256" key="1">
    <source>
        <dbReference type="ARBA" id="ARBA00009405"/>
    </source>
</evidence>